<keyword evidence="3" id="KW-1185">Reference proteome</keyword>
<name>A0A7N0ULG4_KALFE</name>
<organism evidence="2 3">
    <name type="scientific">Kalanchoe fedtschenkoi</name>
    <name type="common">Lavender scallops</name>
    <name type="synonym">South American air plant</name>
    <dbReference type="NCBI Taxonomy" id="63787"/>
    <lineage>
        <taxon>Eukaryota</taxon>
        <taxon>Viridiplantae</taxon>
        <taxon>Streptophyta</taxon>
        <taxon>Embryophyta</taxon>
        <taxon>Tracheophyta</taxon>
        <taxon>Spermatophyta</taxon>
        <taxon>Magnoliopsida</taxon>
        <taxon>eudicotyledons</taxon>
        <taxon>Gunneridae</taxon>
        <taxon>Pentapetalae</taxon>
        <taxon>Saxifragales</taxon>
        <taxon>Crassulaceae</taxon>
        <taxon>Kalanchoe</taxon>
    </lineage>
</organism>
<evidence type="ECO:0000259" key="1">
    <source>
        <dbReference type="Pfam" id="PF00561"/>
    </source>
</evidence>
<dbReference type="PANTHER" id="PTHR43139:SF59">
    <property type="entry name" value="ALPHA_BETA-HYDROLASES SUPERFAMILY PROTEIN"/>
    <property type="match status" value="1"/>
</dbReference>
<dbReference type="InterPro" id="IPR000073">
    <property type="entry name" value="AB_hydrolase_1"/>
</dbReference>
<dbReference type="SUPFAM" id="SSF53474">
    <property type="entry name" value="alpha/beta-Hydrolases"/>
    <property type="match status" value="1"/>
</dbReference>
<dbReference type="Proteomes" id="UP000594263">
    <property type="component" value="Unplaced"/>
</dbReference>
<dbReference type="AlphaFoldDB" id="A0A7N0ULG4"/>
<dbReference type="OMA" id="WANLICH"/>
<sequence>MSKCFLSFTEFRSRCLRSTYTKSGLKSTTTDLKDGTVIHSWIPKTPSPTKPNLLLIHGFGSNAMWQWANLICHLAPHFNLYVPDLVFFGGSYTTRPERFESFQAECLMRALRELKVGKVSVVGMSYGGFPIDLASTATTSDLGGFACNRTIKTQATI</sequence>
<dbReference type="InterPro" id="IPR052370">
    <property type="entry name" value="Meta-cleavage_hydrolase"/>
</dbReference>
<accession>A0A7N0ULG4</accession>
<evidence type="ECO:0000313" key="2">
    <source>
        <dbReference type="EnsemblPlants" id="Kaladp0071s0310.1.v1.1"/>
    </source>
</evidence>
<evidence type="ECO:0000313" key="3">
    <source>
        <dbReference type="Proteomes" id="UP000594263"/>
    </source>
</evidence>
<dbReference type="Pfam" id="PF00561">
    <property type="entry name" value="Abhydrolase_1"/>
    <property type="match status" value="1"/>
</dbReference>
<protein>
    <recommendedName>
        <fullName evidence="1">AB hydrolase-1 domain-containing protein</fullName>
    </recommendedName>
</protein>
<reference evidence="2" key="1">
    <citation type="submission" date="2021-01" db="UniProtKB">
        <authorList>
            <consortium name="EnsemblPlants"/>
        </authorList>
    </citation>
    <scope>IDENTIFICATION</scope>
</reference>
<dbReference type="PANTHER" id="PTHR43139">
    <property type="entry name" value="SI:DKEY-122A22.2"/>
    <property type="match status" value="1"/>
</dbReference>
<proteinExistence type="predicted"/>
<dbReference type="Gene3D" id="3.40.50.1820">
    <property type="entry name" value="alpha/beta hydrolase"/>
    <property type="match status" value="1"/>
</dbReference>
<feature type="domain" description="AB hydrolase-1" evidence="1">
    <location>
        <begin position="51"/>
        <end position="129"/>
    </location>
</feature>
<dbReference type="Gramene" id="Kaladp0071s0310.1.v1.1">
    <property type="protein sequence ID" value="Kaladp0071s0310.1.v1.1"/>
    <property type="gene ID" value="Kaladp0071s0310.v1.1"/>
</dbReference>
<dbReference type="EnsemblPlants" id="Kaladp0071s0310.1.v1.1">
    <property type="protein sequence ID" value="Kaladp0071s0310.1.v1.1"/>
    <property type="gene ID" value="Kaladp0071s0310.v1.1"/>
</dbReference>
<dbReference type="InterPro" id="IPR029058">
    <property type="entry name" value="AB_hydrolase_fold"/>
</dbReference>